<keyword evidence="2" id="KW-1185">Reference proteome</keyword>
<dbReference type="Proteomes" id="UP001569428">
    <property type="component" value="Unassembled WGS sequence"/>
</dbReference>
<accession>A0ABV4P6K7</accession>
<evidence type="ECO:0000313" key="1">
    <source>
        <dbReference type="EMBL" id="MFA0814006.1"/>
    </source>
</evidence>
<evidence type="ECO:0000313" key="2">
    <source>
        <dbReference type="Proteomes" id="UP001569428"/>
    </source>
</evidence>
<name>A0ABV4P6K7_9GAMM</name>
<dbReference type="RefSeq" id="WP_371841849.1">
    <property type="nucleotide sequence ID" value="NZ_JBGMEK010000194.1"/>
</dbReference>
<dbReference type="EMBL" id="JBGMEK010000194">
    <property type="protein sequence ID" value="MFA0814006.1"/>
    <property type="molecule type" value="Genomic_DNA"/>
</dbReference>
<protein>
    <submittedName>
        <fullName evidence="1">Uncharacterized protein</fullName>
    </submittedName>
</protein>
<proteinExistence type="predicted"/>
<reference evidence="1 2" key="1">
    <citation type="submission" date="2024-08" db="EMBL/GenBank/DDBJ databases">
        <authorList>
            <person name="Ishaq N."/>
        </authorList>
    </citation>
    <scope>NUCLEOTIDE SEQUENCE [LARGE SCALE GENOMIC DNA]</scope>
    <source>
        <strain evidence="1 2">DSM 18651</strain>
    </source>
</reference>
<organism evidence="1 2">
    <name type="scientific">Microbulbifer epialgicus</name>
    <dbReference type="NCBI Taxonomy" id="393907"/>
    <lineage>
        <taxon>Bacteria</taxon>
        <taxon>Pseudomonadati</taxon>
        <taxon>Pseudomonadota</taxon>
        <taxon>Gammaproteobacteria</taxon>
        <taxon>Cellvibrionales</taxon>
        <taxon>Microbulbiferaceae</taxon>
        <taxon>Microbulbifer</taxon>
    </lineage>
</organism>
<gene>
    <name evidence="1" type="ORF">ACCI49_24365</name>
</gene>
<sequence length="147" mass="16669">MNKIELQRKTKAKNGKVEAYWFENESIGLQKTLFHRITIPLEPFDSGLEYEEQPLSTEIVLDWYELNLENAAELDGANLSHESYPEAEGSVYVGCAHNWCSVKELVFSKANDGRYDIKGSVVVEFENEGVAQNEPFTFETTIEVVTA</sequence>
<comment type="caution">
    <text evidence="1">The sequence shown here is derived from an EMBL/GenBank/DDBJ whole genome shotgun (WGS) entry which is preliminary data.</text>
</comment>